<dbReference type="Proteomes" id="UP000464186">
    <property type="component" value="Plasmid unnamed2"/>
</dbReference>
<evidence type="ECO:0000259" key="7">
    <source>
        <dbReference type="Pfam" id="PF13700"/>
    </source>
</evidence>
<evidence type="ECO:0000256" key="5">
    <source>
        <dbReference type="SAM" id="MobiDB-lite"/>
    </source>
</evidence>
<dbReference type="NCBIfam" id="NF033527">
    <property type="entry name" value="transpos_Tn3"/>
    <property type="match status" value="1"/>
</dbReference>
<reference evidence="8 9" key="1">
    <citation type="submission" date="2020-01" db="EMBL/GenBank/DDBJ databases">
        <title>Pseudarthrobacter psychrotolerans sp. nov., isolated from antarctic soil.</title>
        <authorList>
            <person name="Shin Y."/>
            <person name="Park W."/>
        </authorList>
    </citation>
    <scope>NUCLEOTIDE SEQUENCE [LARGE SCALE GENOMIC DNA]</scope>
    <source>
        <strain evidence="8 9">YJ56</strain>
        <plasmid evidence="8 9">unnamed2</plasmid>
    </source>
</reference>
<dbReference type="InterPro" id="IPR025296">
    <property type="entry name" value="DUF4158"/>
</dbReference>
<dbReference type="KEGG" id="psey:GU243_23990"/>
<evidence type="ECO:0000259" key="6">
    <source>
        <dbReference type="Pfam" id="PF01526"/>
    </source>
</evidence>
<keyword evidence="9" id="KW-1185">Reference proteome</keyword>
<evidence type="ECO:0000256" key="1">
    <source>
        <dbReference type="ARBA" id="ARBA00009402"/>
    </source>
</evidence>
<keyword evidence="2" id="KW-0815">Transposition</keyword>
<dbReference type="GO" id="GO:0004803">
    <property type="term" value="F:transposase activity"/>
    <property type="evidence" value="ECO:0007669"/>
    <property type="project" value="InterPro"/>
</dbReference>
<dbReference type="InterPro" id="IPR002513">
    <property type="entry name" value="Tn3_Tnp_DDE_dom"/>
</dbReference>
<proteinExistence type="inferred from homology"/>
<evidence type="ECO:0000256" key="3">
    <source>
        <dbReference type="ARBA" id="ARBA00023125"/>
    </source>
</evidence>
<dbReference type="GO" id="GO:0003677">
    <property type="term" value="F:DNA binding"/>
    <property type="evidence" value="ECO:0007669"/>
    <property type="project" value="UniProtKB-KW"/>
</dbReference>
<organism evidence="8 9">
    <name type="scientific">Pseudarthrobacter psychrotolerans</name>
    <dbReference type="NCBI Taxonomy" id="2697569"/>
    <lineage>
        <taxon>Bacteria</taxon>
        <taxon>Bacillati</taxon>
        <taxon>Actinomycetota</taxon>
        <taxon>Actinomycetes</taxon>
        <taxon>Micrococcales</taxon>
        <taxon>Micrococcaceae</taxon>
        <taxon>Pseudarthrobacter</taxon>
    </lineage>
</organism>
<sequence length="983" mass="108788">MPRRSVLSAAERQGLVAVPSGEENLHRLYGLSERDVGLIHERRGTANRLGFAVLLAYMRYPGIVLGVDETPAAHVVAFLADQLGVPAEAWGGYDRGAATSRRHVLELQRVFGFVTFTAADHEPAVESLAASAMANDHGAVLAEELVVSLRRRKVLLPALPVVEKICSEAITRANRAVYAALTEGLDAGHRRRLDGLLQIAPERDVSMLVWLRQSPARPNSKQMREHLDRLRGWKDLGLPDGVRFRVHQNRLLRLAKEGAHMTASDLGKFEPFRRYATLVAVAVESMATVIDEVINLHDQIFTKVFSSARNRHKEQFHQSGREINDKVRFLGRVGQLLLDARENGTDPFEDIDTVLGWEAFTAEVIAAQALARPKEFDFLAGIANSSTMVRRYWPGFLDELVFRAAPAAADLMAGVDVLRRLSSGGSRTIQDGAPEGFVSRRWVPLVFTEAGIDPVFYELCILSRLKDALRSGDVWVEGSRQFKDFEDYLIPPQVFRAGEGARFTLPAAADPATYLADRVDLLNEQLAIVDRLAAAGELPEASISTLGLKTAPLETIVPEEAKDLVTQLSGMLPRARITDMLLELDAITGFTDDFPHLKTGAPPKDKTLLLTAILADGINLGLVKMSEACTGATYSKMLRTQAMHIRDETYAAALARLVNAQAAHPFAHHWGDGSTSSSDGQRFRTSSKAEATGHINPKYGASPGRMIYTHISDQYSPYHAKLVNVGVRDATYVIDGLLHHESELKVTEHYTDTAGFTDHVFALTTLLGYRFAPRIRGIDTTRIYTPDKTSYEALEPIVGGTIDTSMIAVHWPEILRLAASIKHGTVTASLMLRKLGSYPRQNGLAKALREYGRMERTLFILDWAQDPDLRQRVTAGLNKGEARNALARAVFFNRLGEIRDRSFEQQNYRASGLTLLTAAIVHWNTIYTHHAVTTLTQAGNPPDPNLLKNLSPLGWEHLNLTGDYTWRHTTKPGKLRPLRSTPR</sequence>
<evidence type="ECO:0000256" key="2">
    <source>
        <dbReference type="ARBA" id="ARBA00022578"/>
    </source>
</evidence>
<dbReference type="Pfam" id="PF01526">
    <property type="entry name" value="DDE_Tnp_Tn3"/>
    <property type="match status" value="1"/>
</dbReference>
<feature type="domain" description="Tn3 transposase DDE" evidence="6">
    <location>
        <begin position="579"/>
        <end position="964"/>
    </location>
</feature>
<keyword evidence="8" id="KW-0614">Plasmid</keyword>
<evidence type="ECO:0000313" key="8">
    <source>
        <dbReference type="EMBL" id="QHK22625.1"/>
    </source>
</evidence>
<accession>A0A6P1NPK7</accession>
<dbReference type="Pfam" id="PF13700">
    <property type="entry name" value="DUF4158"/>
    <property type="match status" value="1"/>
</dbReference>
<keyword evidence="4" id="KW-0233">DNA recombination</keyword>
<geneLocation type="plasmid" evidence="8 9">
    <name>unnamed2</name>
</geneLocation>
<dbReference type="EMBL" id="CP047900">
    <property type="protein sequence ID" value="QHK22625.1"/>
    <property type="molecule type" value="Genomic_DNA"/>
</dbReference>
<name>A0A6P1NPK7_9MICC</name>
<feature type="compositionally biased region" description="Polar residues" evidence="5">
    <location>
        <begin position="673"/>
        <end position="689"/>
    </location>
</feature>
<dbReference type="GO" id="GO:0006313">
    <property type="term" value="P:DNA transposition"/>
    <property type="evidence" value="ECO:0007669"/>
    <property type="project" value="InterPro"/>
</dbReference>
<dbReference type="InterPro" id="IPR047653">
    <property type="entry name" value="Tn3-like_transpos"/>
</dbReference>
<keyword evidence="3" id="KW-0238">DNA-binding</keyword>
<protein>
    <submittedName>
        <fullName evidence="8">Tn3 family transposase</fullName>
    </submittedName>
</protein>
<gene>
    <name evidence="8" type="ORF">GU243_23990</name>
</gene>
<feature type="region of interest" description="Disordered" evidence="5">
    <location>
        <begin position="670"/>
        <end position="695"/>
    </location>
</feature>
<feature type="domain" description="DUF4158" evidence="7">
    <location>
        <begin position="7"/>
        <end position="169"/>
    </location>
</feature>
<evidence type="ECO:0000256" key="4">
    <source>
        <dbReference type="ARBA" id="ARBA00023172"/>
    </source>
</evidence>
<comment type="similarity">
    <text evidence="1">Belongs to the transposase 7 family.</text>
</comment>
<evidence type="ECO:0000313" key="9">
    <source>
        <dbReference type="Proteomes" id="UP000464186"/>
    </source>
</evidence>
<dbReference type="AlphaFoldDB" id="A0A6P1NPK7"/>